<dbReference type="CDD" id="cd00170">
    <property type="entry name" value="SEC14"/>
    <property type="match status" value="1"/>
</dbReference>
<dbReference type="VEuPathDB" id="VectorBase:LLOJ000307"/>
<dbReference type="Gene3D" id="3.40.525.10">
    <property type="entry name" value="CRAL-TRIO lipid binding domain"/>
    <property type="match status" value="1"/>
</dbReference>
<dbReference type="Pfam" id="PF00650">
    <property type="entry name" value="CRAL_TRIO"/>
    <property type="match status" value="1"/>
</dbReference>
<dbReference type="GO" id="GO:0016020">
    <property type="term" value="C:membrane"/>
    <property type="evidence" value="ECO:0007669"/>
    <property type="project" value="TreeGrafter"/>
</dbReference>
<dbReference type="PANTHER" id="PTHR10174:SF213">
    <property type="entry name" value="CRAL-TRIO DOMAIN-CONTAINING PROTEIN"/>
    <property type="match status" value="1"/>
</dbReference>
<dbReference type="AlphaFoldDB" id="A0A1B0C8N5"/>
<feature type="region of interest" description="Disordered" evidence="1">
    <location>
        <begin position="259"/>
        <end position="278"/>
    </location>
</feature>
<dbReference type="SUPFAM" id="SSF52087">
    <property type="entry name" value="CRAL/TRIO domain"/>
    <property type="match status" value="1"/>
</dbReference>
<reference evidence="5" key="1">
    <citation type="submission" date="2012-05" db="EMBL/GenBank/DDBJ databases">
        <title>Whole Genome Assembly of Lutzomyia longipalpis.</title>
        <authorList>
            <person name="Richards S."/>
            <person name="Qu C."/>
            <person name="Dillon R."/>
            <person name="Worley K."/>
            <person name="Scherer S."/>
            <person name="Batterton M."/>
            <person name="Taylor A."/>
            <person name="Hawes A."/>
            <person name="Hernandez B."/>
            <person name="Kovar C."/>
            <person name="Mandapat C."/>
            <person name="Pham C."/>
            <person name="Qu C."/>
            <person name="Jing C."/>
            <person name="Bess C."/>
            <person name="Bandaranaike D."/>
            <person name="Ngo D."/>
            <person name="Ongeri F."/>
            <person name="Arias F."/>
            <person name="Lara F."/>
            <person name="Weissenberger G."/>
            <person name="Kamau G."/>
            <person name="Han H."/>
            <person name="Shen H."/>
            <person name="Dinh H."/>
            <person name="Khalil I."/>
            <person name="Jones J."/>
            <person name="Shafer J."/>
            <person name="Jayaseelan J."/>
            <person name="Quiroz J."/>
            <person name="Blankenburg K."/>
            <person name="Nguyen L."/>
            <person name="Jackson L."/>
            <person name="Francisco L."/>
            <person name="Tang L.-Y."/>
            <person name="Pu L.-L."/>
            <person name="Perales L."/>
            <person name="Lorensuhewa L."/>
            <person name="Munidasa M."/>
            <person name="Coyle M."/>
            <person name="Taylor M."/>
            <person name="Puazo M."/>
            <person name="Firestine M."/>
            <person name="Scheel M."/>
            <person name="Javaid M."/>
            <person name="Wang M."/>
            <person name="Li M."/>
            <person name="Tabassum N."/>
            <person name="Saada N."/>
            <person name="Osuji N."/>
            <person name="Aqrawi P."/>
            <person name="Fu Q."/>
            <person name="Thornton R."/>
            <person name="Raj R."/>
            <person name="Goodspeed R."/>
            <person name="Mata R."/>
            <person name="Najjar R."/>
            <person name="Gubbala S."/>
            <person name="Lee S."/>
            <person name="Denson S."/>
            <person name="Patil S."/>
            <person name="Macmil S."/>
            <person name="Qi S."/>
            <person name="Matskevitch T."/>
            <person name="Palculict T."/>
            <person name="Mathew T."/>
            <person name="Vee V."/>
            <person name="Velamala V."/>
            <person name="Korchina V."/>
            <person name="Cai W."/>
            <person name="Liu W."/>
            <person name="Dai W."/>
            <person name="Zou X."/>
            <person name="Zhu Y."/>
            <person name="Zhang Y."/>
            <person name="Wu Y.-Q."/>
            <person name="Xin Y."/>
            <person name="Nazarath L."/>
            <person name="Kovar C."/>
            <person name="Han Y."/>
            <person name="Muzny D."/>
            <person name="Gibbs R."/>
        </authorList>
    </citation>
    <scope>NUCLEOTIDE SEQUENCE [LARGE SCALE GENOMIC DNA]</scope>
    <source>
        <strain evidence="5">Jacobina</strain>
    </source>
</reference>
<dbReference type="PROSITE" id="PS50191">
    <property type="entry name" value="CRAL_TRIO"/>
    <property type="match status" value="1"/>
</dbReference>
<feature type="domain" description="CRAL-TRIO" evidence="2">
    <location>
        <begin position="149"/>
        <end position="246"/>
    </location>
</feature>
<dbReference type="EnsemblMetazoa" id="LLOJ000307-RA">
    <property type="protein sequence ID" value="LLOJ000307-PA"/>
    <property type="gene ID" value="LLOJ000307"/>
</dbReference>
<dbReference type="InterPro" id="IPR036865">
    <property type="entry name" value="CRAL-TRIO_dom_sf"/>
</dbReference>
<reference evidence="3" key="2">
    <citation type="journal article" date="2020" name="BMC">
        <title>Leishmania infection induces a limited differential gene expression in the sand fly midgut.</title>
        <authorList>
            <person name="Coutinho-Abreu I.V."/>
            <person name="Serafim T.D."/>
            <person name="Meneses C."/>
            <person name="Kamhawi S."/>
            <person name="Oliveira F."/>
            <person name="Valenzuela J.G."/>
        </authorList>
    </citation>
    <scope>NUCLEOTIDE SEQUENCE</scope>
    <source>
        <strain evidence="3">Jacobina</strain>
        <tissue evidence="3">Midgut</tissue>
    </source>
</reference>
<dbReference type="GO" id="GO:1902936">
    <property type="term" value="F:phosphatidylinositol bisphosphate binding"/>
    <property type="evidence" value="ECO:0007669"/>
    <property type="project" value="TreeGrafter"/>
</dbReference>
<accession>A0A1B0C8N5</accession>
<dbReference type="InterPro" id="IPR036273">
    <property type="entry name" value="CRAL/TRIO_N_dom_sf"/>
</dbReference>
<protein>
    <submittedName>
        <fullName evidence="3">Putative phosphatidylinositol transfer protein sec14</fullName>
    </submittedName>
</protein>
<sequence>MYKVSRVSVQDVYERTPELKKKEVEGILTWTHNQRHLPKITEYEAAIFHHSRYFNFEETKKAIDIYFTHRAKNPNIFRDRDPQSDELRPVIESQVFYPLPKTLPSGYSGMFFAFVNPDTKKFNCTSTLKLASMMMDYWHMTEGISKGHSLVVNMQGFSLGHLFRLHIGPLRAFVAFAQEYIPLRLKEIHFVNSNRVTQRFIGILKPFLKKEVYEMMKIHTSMEAAYECIPREYFPSDLGGSWKSTAQLQEDMTSILMENKKNFQDEDTERNVEESLRG</sequence>
<proteinExistence type="predicted"/>
<dbReference type="InterPro" id="IPR001251">
    <property type="entry name" value="CRAL-TRIO_dom"/>
</dbReference>
<dbReference type="PANTHER" id="PTHR10174">
    <property type="entry name" value="ALPHA-TOCOPHEROL TRANSFER PROTEIN-RELATED"/>
    <property type="match status" value="1"/>
</dbReference>
<evidence type="ECO:0000313" key="5">
    <source>
        <dbReference type="Proteomes" id="UP000092461"/>
    </source>
</evidence>
<dbReference type="SUPFAM" id="SSF46938">
    <property type="entry name" value="CRAL/TRIO N-terminal domain"/>
    <property type="match status" value="1"/>
</dbReference>
<dbReference type="EMBL" id="GITU01006653">
    <property type="protein sequence ID" value="MBC1175356.1"/>
    <property type="molecule type" value="Transcribed_RNA"/>
</dbReference>
<dbReference type="Proteomes" id="UP000092461">
    <property type="component" value="Unassembled WGS sequence"/>
</dbReference>
<keyword evidence="5" id="KW-1185">Reference proteome</keyword>
<evidence type="ECO:0000313" key="4">
    <source>
        <dbReference type="EnsemblMetazoa" id="LLOJ000307-PA"/>
    </source>
</evidence>
<evidence type="ECO:0000313" key="3">
    <source>
        <dbReference type="EMBL" id="MBC1175356.1"/>
    </source>
</evidence>
<dbReference type="VEuPathDB" id="VectorBase:LLONM1_005483"/>
<evidence type="ECO:0000259" key="2">
    <source>
        <dbReference type="PROSITE" id="PS50191"/>
    </source>
</evidence>
<name>A0A1B0C8N5_LUTLO</name>
<reference evidence="4" key="3">
    <citation type="submission" date="2020-05" db="UniProtKB">
        <authorList>
            <consortium name="EnsemblMetazoa"/>
        </authorList>
    </citation>
    <scope>IDENTIFICATION</scope>
    <source>
        <strain evidence="4">Jacobina</strain>
    </source>
</reference>
<dbReference type="EMBL" id="AJWK01001183">
    <property type="status" value="NOT_ANNOTATED_CDS"/>
    <property type="molecule type" value="Genomic_DNA"/>
</dbReference>
<dbReference type="PRINTS" id="PR00180">
    <property type="entry name" value="CRETINALDHBP"/>
</dbReference>
<organism evidence="4 5">
    <name type="scientific">Lutzomyia longipalpis</name>
    <name type="common">Sand fly</name>
    <dbReference type="NCBI Taxonomy" id="7200"/>
    <lineage>
        <taxon>Eukaryota</taxon>
        <taxon>Metazoa</taxon>
        <taxon>Ecdysozoa</taxon>
        <taxon>Arthropoda</taxon>
        <taxon>Hexapoda</taxon>
        <taxon>Insecta</taxon>
        <taxon>Pterygota</taxon>
        <taxon>Neoptera</taxon>
        <taxon>Endopterygota</taxon>
        <taxon>Diptera</taxon>
        <taxon>Nematocera</taxon>
        <taxon>Psychodoidea</taxon>
        <taxon>Psychodidae</taxon>
        <taxon>Lutzomyia</taxon>
        <taxon>Lutzomyia</taxon>
    </lineage>
</organism>
<evidence type="ECO:0000256" key="1">
    <source>
        <dbReference type="SAM" id="MobiDB-lite"/>
    </source>
</evidence>